<evidence type="ECO:0000313" key="2">
    <source>
        <dbReference type="EMBL" id="GGB73919.1"/>
    </source>
</evidence>
<sequence>MDIQSAKASFFLATTKASACRNFYEGVLGLDLVEEDDFAVVYQLAGAELRISKVPQFTPQPFTVLDWQVEDILAMRAHLVSKGVEPLVFDGMGQDENRIWTVPGTNIRILWFKDPDENVLSVSQRA</sequence>
<dbReference type="CDD" id="cd06587">
    <property type="entry name" value="VOC"/>
    <property type="match status" value="1"/>
</dbReference>
<accession>A0ABQ1JQ11</accession>
<dbReference type="Pfam" id="PF00903">
    <property type="entry name" value="Glyoxalase"/>
    <property type="match status" value="1"/>
</dbReference>
<dbReference type="SUPFAM" id="SSF54593">
    <property type="entry name" value="Glyoxalase/Bleomycin resistance protein/Dihydroxybiphenyl dioxygenase"/>
    <property type="match status" value="1"/>
</dbReference>
<protein>
    <submittedName>
        <fullName evidence="2">Glyoxalase</fullName>
    </submittedName>
</protein>
<dbReference type="InterPro" id="IPR029068">
    <property type="entry name" value="Glyas_Bleomycin-R_OHBP_Dase"/>
</dbReference>
<keyword evidence="3" id="KW-1185">Reference proteome</keyword>
<organism evidence="2 3">
    <name type="scientific">Henriciella pelagia</name>
    <dbReference type="NCBI Taxonomy" id="1977912"/>
    <lineage>
        <taxon>Bacteria</taxon>
        <taxon>Pseudomonadati</taxon>
        <taxon>Pseudomonadota</taxon>
        <taxon>Alphaproteobacteria</taxon>
        <taxon>Hyphomonadales</taxon>
        <taxon>Hyphomonadaceae</taxon>
        <taxon>Henriciella</taxon>
    </lineage>
</organism>
<reference evidence="3" key="1">
    <citation type="journal article" date="2019" name="Int. J. Syst. Evol. Microbiol.">
        <title>The Global Catalogue of Microorganisms (GCM) 10K type strain sequencing project: providing services to taxonomists for standard genome sequencing and annotation.</title>
        <authorList>
            <consortium name="The Broad Institute Genomics Platform"/>
            <consortium name="The Broad Institute Genome Sequencing Center for Infectious Disease"/>
            <person name="Wu L."/>
            <person name="Ma J."/>
        </authorList>
    </citation>
    <scope>NUCLEOTIDE SEQUENCE [LARGE SCALE GENOMIC DNA]</scope>
    <source>
        <strain evidence="3">CGMCC 1.15928</strain>
    </source>
</reference>
<dbReference type="Gene3D" id="3.10.180.10">
    <property type="entry name" value="2,3-Dihydroxybiphenyl 1,2-Dioxygenase, domain 1"/>
    <property type="match status" value="1"/>
</dbReference>
<dbReference type="Proteomes" id="UP000628854">
    <property type="component" value="Unassembled WGS sequence"/>
</dbReference>
<proteinExistence type="predicted"/>
<dbReference type="InterPro" id="IPR037523">
    <property type="entry name" value="VOC_core"/>
</dbReference>
<dbReference type="RefSeq" id="WP_084391948.1">
    <property type="nucleotide sequence ID" value="NZ_BMKF01000002.1"/>
</dbReference>
<comment type="caution">
    <text evidence="2">The sequence shown here is derived from an EMBL/GenBank/DDBJ whole genome shotgun (WGS) entry which is preliminary data.</text>
</comment>
<name>A0ABQ1JQ11_9PROT</name>
<evidence type="ECO:0000259" key="1">
    <source>
        <dbReference type="PROSITE" id="PS51819"/>
    </source>
</evidence>
<dbReference type="InterPro" id="IPR004360">
    <property type="entry name" value="Glyas_Fos-R_dOase_dom"/>
</dbReference>
<gene>
    <name evidence="2" type="ORF">GCM10011503_23330</name>
</gene>
<dbReference type="EMBL" id="BMKF01000002">
    <property type="protein sequence ID" value="GGB73919.1"/>
    <property type="molecule type" value="Genomic_DNA"/>
</dbReference>
<feature type="domain" description="VOC" evidence="1">
    <location>
        <begin position="6"/>
        <end position="125"/>
    </location>
</feature>
<evidence type="ECO:0000313" key="3">
    <source>
        <dbReference type="Proteomes" id="UP000628854"/>
    </source>
</evidence>
<dbReference type="PROSITE" id="PS51819">
    <property type="entry name" value="VOC"/>
    <property type="match status" value="1"/>
</dbReference>